<organism evidence="1 2">
    <name type="scientific">Vigna unguiculata</name>
    <name type="common">Cowpea</name>
    <dbReference type="NCBI Taxonomy" id="3917"/>
    <lineage>
        <taxon>Eukaryota</taxon>
        <taxon>Viridiplantae</taxon>
        <taxon>Streptophyta</taxon>
        <taxon>Embryophyta</taxon>
        <taxon>Tracheophyta</taxon>
        <taxon>Spermatophyta</taxon>
        <taxon>Magnoliopsida</taxon>
        <taxon>eudicotyledons</taxon>
        <taxon>Gunneridae</taxon>
        <taxon>Pentapetalae</taxon>
        <taxon>rosids</taxon>
        <taxon>fabids</taxon>
        <taxon>Fabales</taxon>
        <taxon>Fabaceae</taxon>
        <taxon>Papilionoideae</taxon>
        <taxon>50 kb inversion clade</taxon>
        <taxon>NPAAA clade</taxon>
        <taxon>indigoferoid/millettioid clade</taxon>
        <taxon>Phaseoleae</taxon>
        <taxon>Vigna</taxon>
    </lineage>
</organism>
<protein>
    <submittedName>
        <fullName evidence="1">Uncharacterized protein</fullName>
    </submittedName>
</protein>
<accession>A0A4D6KWF8</accession>
<sequence>MWIVDFLITFIPSRRRREVKLRAFSDANHRTLRDLKQFYVHNIPHNSQLKACDIIKRHVAEVIDKKICNEGHQTESVSVHIPSTQEQEGPSIHTILQCQTRRPLSVDEEGGARLSYELSRMQTTRLLEI</sequence>
<name>A0A4D6KWF8_VIGUN</name>
<dbReference type="EMBL" id="CP039346">
    <property type="protein sequence ID" value="QCD79689.1"/>
    <property type="molecule type" value="Genomic_DNA"/>
</dbReference>
<reference evidence="1 2" key="1">
    <citation type="submission" date="2019-04" db="EMBL/GenBank/DDBJ databases">
        <title>An improved genome assembly and genetic linkage map for asparagus bean, Vigna unguiculata ssp. sesquipedialis.</title>
        <authorList>
            <person name="Xia Q."/>
            <person name="Zhang R."/>
            <person name="Dong Y."/>
        </authorList>
    </citation>
    <scope>NUCLEOTIDE SEQUENCE [LARGE SCALE GENOMIC DNA]</scope>
    <source>
        <tissue evidence="1">Leaf</tissue>
    </source>
</reference>
<dbReference type="Proteomes" id="UP000501690">
    <property type="component" value="Linkage Group LG2"/>
</dbReference>
<dbReference type="AlphaFoldDB" id="A0A4D6KWF8"/>
<proteinExistence type="predicted"/>
<gene>
    <name evidence="1" type="ORF">DEO72_LG2g3</name>
</gene>
<evidence type="ECO:0000313" key="1">
    <source>
        <dbReference type="EMBL" id="QCD79689.1"/>
    </source>
</evidence>
<keyword evidence="2" id="KW-1185">Reference proteome</keyword>
<evidence type="ECO:0000313" key="2">
    <source>
        <dbReference type="Proteomes" id="UP000501690"/>
    </source>
</evidence>